<dbReference type="EMBL" id="SEOM01000002">
    <property type="protein sequence ID" value="RYM02454.1"/>
    <property type="molecule type" value="Genomic_DNA"/>
</dbReference>
<evidence type="ECO:0000313" key="2">
    <source>
        <dbReference type="EMBL" id="RYM02454.1"/>
    </source>
</evidence>
<evidence type="ECO:0000313" key="3">
    <source>
        <dbReference type="Proteomes" id="UP000292734"/>
    </source>
</evidence>
<organism evidence="2 3">
    <name type="scientific">Sphingobium indicum</name>
    <dbReference type="NCBI Taxonomy" id="332055"/>
    <lineage>
        <taxon>Bacteria</taxon>
        <taxon>Pseudomonadati</taxon>
        <taxon>Pseudomonadota</taxon>
        <taxon>Alphaproteobacteria</taxon>
        <taxon>Sphingomonadales</taxon>
        <taxon>Sphingomonadaceae</taxon>
        <taxon>Sphingobium</taxon>
    </lineage>
</organism>
<gene>
    <name evidence="2" type="ORF">EWH08_09600</name>
</gene>
<name>A0A4Q4J811_9SPHN</name>
<evidence type="ECO:0000256" key="1">
    <source>
        <dbReference type="SAM" id="Phobius"/>
    </source>
</evidence>
<accession>A0A4Q4J811</accession>
<keyword evidence="1" id="KW-0812">Transmembrane</keyword>
<keyword evidence="1" id="KW-0472">Membrane</keyword>
<feature type="transmembrane region" description="Helical" evidence="1">
    <location>
        <begin position="52"/>
        <end position="71"/>
    </location>
</feature>
<keyword evidence="1" id="KW-1133">Transmembrane helix</keyword>
<feature type="transmembrane region" description="Helical" evidence="1">
    <location>
        <begin position="12"/>
        <end position="32"/>
    </location>
</feature>
<dbReference type="Proteomes" id="UP000292734">
    <property type="component" value="Unassembled WGS sequence"/>
</dbReference>
<reference evidence="2 3" key="1">
    <citation type="submission" date="2019-02" db="EMBL/GenBank/DDBJ databases">
        <authorList>
            <person name="Feng G."/>
        </authorList>
    </citation>
    <scope>NUCLEOTIDE SEQUENCE [LARGE SCALE GENOMIC DNA]</scope>
    <source>
        <strain evidence="2 3">DSM 26779</strain>
    </source>
</reference>
<sequence length="78" mass="8512">MMKNVSHRSPVIGRIYGCGIAAILGFLAYNLMNFRISHCNSEECIHEIATGRILVVAAAIVLTASAAGFIINRLQRRP</sequence>
<dbReference type="RefSeq" id="WP_129965423.1">
    <property type="nucleotide sequence ID" value="NZ_JACBZE010000002.1"/>
</dbReference>
<comment type="caution">
    <text evidence="2">The sequence shown here is derived from an EMBL/GenBank/DDBJ whole genome shotgun (WGS) entry which is preliminary data.</text>
</comment>
<proteinExistence type="predicted"/>
<protein>
    <submittedName>
        <fullName evidence="2">Uncharacterized protein</fullName>
    </submittedName>
</protein>
<dbReference type="AlphaFoldDB" id="A0A4Q4J811"/>